<reference evidence="2" key="1">
    <citation type="submission" date="2019-03" db="EMBL/GenBank/DDBJ databases">
        <title>WGS assembly of Setaria viridis.</title>
        <authorList>
            <person name="Huang P."/>
            <person name="Jenkins J."/>
            <person name="Grimwood J."/>
            <person name="Barry K."/>
            <person name="Healey A."/>
            <person name="Mamidi S."/>
            <person name="Sreedasyam A."/>
            <person name="Shu S."/>
            <person name="Feldman M."/>
            <person name="Wu J."/>
            <person name="Yu Y."/>
            <person name="Chen C."/>
            <person name="Johnson J."/>
            <person name="Rokhsar D."/>
            <person name="Baxter I."/>
            <person name="Schmutz J."/>
            <person name="Brutnell T."/>
            <person name="Kellogg E."/>
        </authorList>
    </citation>
    <scope>NUCLEOTIDE SEQUENCE [LARGE SCALE GENOMIC DNA]</scope>
</reference>
<proteinExistence type="predicted"/>
<feature type="region of interest" description="Disordered" evidence="1">
    <location>
        <begin position="1"/>
        <end position="24"/>
    </location>
</feature>
<name>A0A4U6W332_SETVI</name>
<dbReference type="AlphaFoldDB" id="A0A4U6W332"/>
<protein>
    <submittedName>
        <fullName evidence="2">Uncharacterized protein</fullName>
    </submittedName>
</protein>
<sequence length="245" mass="26018">MGPATSRGRTDLKNFGPAGSETGCSWFGDGCEGLRVQVAAEDAGWDGGIWPRQLVVSLRRRPGRGEGRGADPTRKSGHPSSSSVEPGPSPHPRRLASPATPFRHPRAWPPHPAGRPHDAVRWPSRAASRPHPEREVRPRTSSCRVATPQIPPPCRASALSNRAALQIRVALWISLLHTPSPAATPRAVARHSTSTLPHRCPVASPCPAAAPHRCRSEGRTEGRGGAPGMGFGEERTGEREGIGPG</sequence>
<feature type="region of interest" description="Disordered" evidence="1">
    <location>
        <begin position="60"/>
        <end position="149"/>
    </location>
</feature>
<dbReference type="Gramene" id="TKW36761">
    <property type="protein sequence ID" value="TKW36761"/>
    <property type="gene ID" value="SEVIR_1G003700v2"/>
</dbReference>
<gene>
    <name evidence="2" type="ORF">SEVIR_1G003700v2</name>
</gene>
<feature type="compositionally biased region" description="Basic and acidic residues" evidence="1">
    <location>
        <begin position="232"/>
        <end position="245"/>
    </location>
</feature>
<evidence type="ECO:0000313" key="2">
    <source>
        <dbReference type="EMBL" id="TKW36761.1"/>
    </source>
</evidence>
<evidence type="ECO:0000256" key="1">
    <source>
        <dbReference type="SAM" id="MobiDB-lite"/>
    </source>
</evidence>
<feature type="region of interest" description="Disordered" evidence="1">
    <location>
        <begin position="207"/>
        <end position="245"/>
    </location>
</feature>
<feature type="compositionally biased region" description="Basic and acidic residues" evidence="1">
    <location>
        <begin position="63"/>
        <end position="74"/>
    </location>
</feature>
<organism evidence="2 3">
    <name type="scientific">Setaria viridis</name>
    <name type="common">Green bristlegrass</name>
    <name type="synonym">Setaria italica subsp. viridis</name>
    <dbReference type="NCBI Taxonomy" id="4556"/>
    <lineage>
        <taxon>Eukaryota</taxon>
        <taxon>Viridiplantae</taxon>
        <taxon>Streptophyta</taxon>
        <taxon>Embryophyta</taxon>
        <taxon>Tracheophyta</taxon>
        <taxon>Spermatophyta</taxon>
        <taxon>Magnoliopsida</taxon>
        <taxon>Liliopsida</taxon>
        <taxon>Poales</taxon>
        <taxon>Poaceae</taxon>
        <taxon>PACMAD clade</taxon>
        <taxon>Panicoideae</taxon>
        <taxon>Panicodae</taxon>
        <taxon>Paniceae</taxon>
        <taxon>Cenchrinae</taxon>
        <taxon>Setaria</taxon>
    </lineage>
</organism>
<accession>A0A4U6W332</accession>
<keyword evidence="3" id="KW-1185">Reference proteome</keyword>
<evidence type="ECO:0000313" key="3">
    <source>
        <dbReference type="Proteomes" id="UP000298652"/>
    </source>
</evidence>
<dbReference type="EMBL" id="CM016552">
    <property type="protein sequence ID" value="TKW36761.1"/>
    <property type="molecule type" value="Genomic_DNA"/>
</dbReference>
<dbReference type="Proteomes" id="UP000298652">
    <property type="component" value="Chromosome 1"/>
</dbReference>